<dbReference type="InterPro" id="IPR048936">
    <property type="entry name" value="MvdD-like_ATPgrasp"/>
</dbReference>
<dbReference type="Pfam" id="PF21068">
    <property type="entry name" value="ATPgraspMvdD"/>
    <property type="match status" value="1"/>
</dbReference>
<name>A0ABT6PVZ5_9PSEU</name>
<proteinExistence type="predicted"/>
<dbReference type="SUPFAM" id="SSF56059">
    <property type="entry name" value="Glutathione synthetase ATP-binding domain-like"/>
    <property type="match status" value="1"/>
</dbReference>
<organism evidence="2 3">
    <name type="scientific">Saccharopolyspora ipomoeae</name>
    <dbReference type="NCBI Taxonomy" id="3042027"/>
    <lineage>
        <taxon>Bacteria</taxon>
        <taxon>Bacillati</taxon>
        <taxon>Actinomycetota</taxon>
        <taxon>Actinomycetes</taxon>
        <taxon>Pseudonocardiales</taxon>
        <taxon>Pseudonocardiaceae</taxon>
        <taxon>Saccharopolyspora</taxon>
    </lineage>
</organism>
<feature type="domain" description="MvdD-like pre-ATP grasp" evidence="1">
    <location>
        <begin position="8"/>
        <end position="116"/>
    </location>
</feature>
<dbReference type="NCBIfam" id="TIGR04187">
    <property type="entry name" value="GRASP_SAV_5884"/>
    <property type="match status" value="1"/>
</dbReference>
<keyword evidence="3" id="KW-1185">Reference proteome</keyword>
<dbReference type="PANTHER" id="PTHR21621:SF0">
    <property type="entry name" value="BETA-CITRYLGLUTAMATE SYNTHASE B-RELATED"/>
    <property type="match status" value="1"/>
</dbReference>
<protein>
    <submittedName>
        <fullName evidence="2">ATP-grasp ribosomal peptide maturase</fullName>
    </submittedName>
</protein>
<reference evidence="2 3" key="1">
    <citation type="submission" date="2023-04" db="EMBL/GenBank/DDBJ databases">
        <title>Draft genome sequence of Saccharopolyspora sp. TS4A08 isolated from sweet potato rhizospheric soil.</title>
        <authorList>
            <person name="Suksaard P."/>
            <person name="Duangmal K."/>
        </authorList>
    </citation>
    <scope>NUCLEOTIDE SEQUENCE [LARGE SCALE GENOMIC DNA]</scope>
    <source>
        <strain evidence="2 3">TS4A08</strain>
    </source>
</reference>
<comment type="caution">
    <text evidence="2">The sequence shown here is derived from an EMBL/GenBank/DDBJ whole genome shotgun (WGS) entry which is preliminary data.</text>
</comment>
<dbReference type="Gene3D" id="3.30.470.20">
    <property type="entry name" value="ATP-grasp fold, B domain"/>
    <property type="match status" value="1"/>
</dbReference>
<dbReference type="RefSeq" id="WP_281458272.1">
    <property type="nucleotide sequence ID" value="NZ_JASAOF010000023.1"/>
</dbReference>
<dbReference type="Proteomes" id="UP001237595">
    <property type="component" value="Unassembled WGS sequence"/>
</dbReference>
<gene>
    <name evidence="2" type="primary">tgmB</name>
    <name evidence="2" type="ORF">QFW96_25535</name>
</gene>
<evidence type="ECO:0000259" key="1">
    <source>
        <dbReference type="Pfam" id="PF21068"/>
    </source>
</evidence>
<dbReference type="EMBL" id="JASAOF010000023">
    <property type="protein sequence ID" value="MDI2032010.1"/>
    <property type="molecule type" value="Genomic_DNA"/>
</dbReference>
<dbReference type="InterPro" id="IPR026449">
    <property type="entry name" value="GRASP_SAV_5884"/>
</dbReference>
<evidence type="ECO:0000313" key="2">
    <source>
        <dbReference type="EMBL" id="MDI2032010.1"/>
    </source>
</evidence>
<dbReference type="PANTHER" id="PTHR21621">
    <property type="entry name" value="RIBOSOMAL PROTEIN S6 MODIFICATION PROTEIN"/>
    <property type="match status" value="1"/>
</dbReference>
<accession>A0ABT6PVZ5</accession>
<sequence>MSILLLAAEDDPSADAMVRTLTGRQAAVHRIDTAWFPRQLTLAAELTRGRWGGTLATPHRTIDLGEVSAIWYRSPRAYEFPAEMSPTERHHAGIEAKYGLGGVLSSLPVIWINHPARMADATYKPHQLALAASCGLTVADTVITNSARAVRDFAAGGPTVTKMLGMGSLVENGARRALYTQPLDTSDLADLRGIEHTAHQFQRWADKHHEARVIAIGHRINAFAIYAGSDAGHVDWRTDYDGNRYELTEPPADVATGIRDLMKRLDLVYGALDFVIGPDGQWTFLEINPGGQYGWLEHHTGADLTGQLADLLMTGETR</sequence>
<evidence type="ECO:0000313" key="3">
    <source>
        <dbReference type="Proteomes" id="UP001237595"/>
    </source>
</evidence>